<dbReference type="PROSITE" id="PS50077">
    <property type="entry name" value="HEAT_REPEAT"/>
    <property type="match status" value="3"/>
</dbReference>
<evidence type="ECO:0000313" key="5">
    <source>
        <dbReference type="Proteomes" id="UP000193467"/>
    </source>
</evidence>
<dbReference type="InterPro" id="IPR051023">
    <property type="entry name" value="PP2A_Regulatory_Subunit_A"/>
</dbReference>
<keyword evidence="1" id="KW-0677">Repeat</keyword>
<comment type="caution">
    <text evidence="4">The sequence shown here is derived from an EMBL/GenBank/DDBJ whole genome shotgun (WGS) entry which is preliminary data.</text>
</comment>
<evidence type="ECO:0000256" key="2">
    <source>
        <dbReference type="PROSITE-ProRule" id="PRU00103"/>
    </source>
</evidence>
<feature type="repeat" description="HEAT" evidence="2">
    <location>
        <begin position="888"/>
        <end position="925"/>
    </location>
</feature>
<feature type="repeat" description="HEAT" evidence="2">
    <location>
        <begin position="1096"/>
        <end position="1133"/>
    </location>
</feature>
<evidence type="ECO:0000313" key="4">
    <source>
        <dbReference type="EMBL" id="ORY55154.1"/>
    </source>
</evidence>
<dbReference type="InParanoid" id="A0A1Y2D7L7"/>
<dbReference type="Gene3D" id="1.25.10.10">
    <property type="entry name" value="Leucine-rich Repeat Variant"/>
    <property type="match status" value="1"/>
</dbReference>
<feature type="compositionally biased region" description="Low complexity" evidence="3">
    <location>
        <begin position="20"/>
        <end position="46"/>
    </location>
</feature>
<dbReference type="STRING" id="106004.A0A1Y2D7L7"/>
<evidence type="ECO:0000256" key="1">
    <source>
        <dbReference type="ARBA" id="ARBA00022737"/>
    </source>
</evidence>
<keyword evidence="5" id="KW-1185">Reference proteome</keyword>
<dbReference type="OrthoDB" id="9986677at2759"/>
<evidence type="ECO:0000256" key="3">
    <source>
        <dbReference type="SAM" id="MobiDB-lite"/>
    </source>
</evidence>
<organism evidence="4 5">
    <name type="scientific">Leucosporidium creatinivorum</name>
    <dbReference type="NCBI Taxonomy" id="106004"/>
    <lineage>
        <taxon>Eukaryota</taxon>
        <taxon>Fungi</taxon>
        <taxon>Dikarya</taxon>
        <taxon>Basidiomycota</taxon>
        <taxon>Pucciniomycotina</taxon>
        <taxon>Microbotryomycetes</taxon>
        <taxon>Leucosporidiales</taxon>
        <taxon>Leucosporidium</taxon>
    </lineage>
</organism>
<dbReference type="EMBL" id="MCGR01000092">
    <property type="protein sequence ID" value="ORY55154.1"/>
    <property type="molecule type" value="Genomic_DNA"/>
</dbReference>
<name>A0A1Y2D7L7_9BASI</name>
<feature type="compositionally biased region" description="Pro residues" evidence="3">
    <location>
        <begin position="134"/>
        <end position="169"/>
    </location>
</feature>
<feature type="repeat" description="HEAT" evidence="2">
    <location>
        <begin position="927"/>
        <end position="965"/>
    </location>
</feature>
<protein>
    <submittedName>
        <fullName evidence="4">Armadillo-type protein</fullName>
    </submittedName>
</protein>
<feature type="compositionally biased region" description="Low complexity" evidence="3">
    <location>
        <begin position="307"/>
        <end position="316"/>
    </location>
</feature>
<feature type="compositionally biased region" description="Basic and acidic residues" evidence="3">
    <location>
        <begin position="436"/>
        <end position="445"/>
    </location>
</feature>
<dbReference type="InterPro" id="IPR021133">
    <property type="entry name" value="HEAT_type_2"/>
</dbReference>
<dbReference type="GO" id="GO:0005737">
    <property type="term" value="C:cytoplasm"/>
    <property type="evidence" value="ECO:0007669"/>
    <property type="project" value="TreeGrafter"/>
</dbReference>
<dbReference type="GO" id="GO:0019888">
    <property type="term" value="F:protein phosphatase regulator activity"/>
    <property type="evidence" value="ECO:0007669"/>
    <property type="project" value="TreeGrafter"/>
</dbReference>
<dbReference type="InterPro" id="IPR016024">
    <property type="entry name" value="ARM-type_fold"/>
</dbReference>
<feature type="compositionally biased region" description="Basic and acidic residues" evidence="3">
    <location>
        <begin position="738"/>
        <end position="747"/>
    </location>
</feature>
<feature type="compositionally biased region" description="Low complexity" evidence="3">
    <location>
        <begin position="388"/>
        <end position="401"/>
    </location>
</feature>
<reference evidence="4 5" key="1">
    <citation type="submission" date="2016-07" db="EMBL/GenBank/DDBJ databases">
        <title>Pervasive Adenine N6-methylation of Active Genes in Fungi.</title>
        <authorList>
            <consortium name="DOE Joint Genome Institute"/>
            <person name="Mondo S.J."/>
            <person name="Dannebaum R.O."/>
            <person name="Kuo R.C."/>
            <person name="Labutti K."/>
            <person name="Haridas S."/>
            <person name="Kuo A."/>
            <person name="Salamov A."/>
            <person name="Ahrendt S.R."/>
            <person name="Lipzen A."/>
            <person name="Sullivan W."/>
            <person name="Andreopoulos W.B."/>
            <person name="Clum A."/>
            <person name="Lindquist E."/>
            <person name="Daum C."/>
            <person name="Ramamoorthy G.K."/>
            <person name="Gryganskyi A."/>
            <person name="Culley D."/>
            <person name="Magnuson J.K."/>
            <person name="James T.Y."/>
            <person name="O'Malley M.A."/>
            <person name="Stajich J.E."/>
            <person name="Spatafora J.W."/>
            <person name="Visel A."/>
            <person name="Grigoriev I.V."/>
        </authorList>
    </citation>
    <scope>NUCLEOTIDE SEQUENCE [LARGE SCALE GENOMIC DNA]</scope>
    <source>
        <strain evidence="4 5">62-1032</strain>
    </source>
</reference>
<feature type="compositionally biased region" description="Polar residues" evidence="3">
    <location>
        <begin position="587"/>
        <end position="599"/>
    </location>
</feature>
<accession>A0A1Y2D7L7</accession>
<feature type="region of interest" description="Disordered" evidence="3">
    <location>
        <begin position="1379"/>
        <end position="1457"/>
    </location>
</feature>
<dbReference type="InterPro" id="IPR011989">
    <property type="entry name" value="ARM-like"/>
</dbReference>
<feature type="compositionally biased region" description="Low complexity" evidence="3">
    <location>
        <begin position="115"/>
        <end position="133"/>
    </location>
</feature>
<feature type="compositionally biased region" description="Acidic residues" evidence="3">
    <location>
        <begin position="237"/>
        <end position="247"/>
    </location>
</feature>
<dbReference type="PANTHER" id="PTHR10648:SF1">
    <property type="entry name" value="SERINE_THREONINE-PROTEIN PHOSPHATASE 4 REGULATORY SUBUNIT 1"/>
    <property type="match status" value="1"/>
</dbReference>
<feature type="region of interest" description="Disordered" evidence="3">
    <location>
        <begin position="833"/>
        <end position="854"/>
    </location>
</feature>
<dbReference type="Proteomes" id="UP000193467">
    <property type="component" value="Unassembled WGS sequence"/>
</dbReference>
<feature type="compositionally biased region" description="Acidic residues" evidence="3">
    <location>
        <begin position="1425"/>
        <end position="1448"/>
    </location>
</feature>
<feature type="compositionally biased region" description="Low complexity" evidence="3">
    <location>
        <begin position="62"/>
        <end position="73"/>
    </location>
</feature>
<feature type="region of interest" description="Disordered" evidence="3">
    <location>
        <begin position="566"/>
        <end position="625"/>
    </location>
</feature>
<feature type="compositionally biased region" description="Pro residues" evidence="3">
    <location>
        <begin position="283"/>
        <end position="293"/>
    </location>
</feature>
<feature type="region of interest" description="Disordered" evidence="3">
    <location>
        <begin position="1"/>
        <end position="467"/>
    </location>
</feature>
<proteinExistence type="predicted"/>
<feature type="compositionally biased region" description="Low complexity" evidence="3">
    <location>
        <begin position="752"/>
        <end position="763"/>
    </location>
</feature>
<feature type="region of interest" description="Disordered" evidence="3">
    <location>
        <begin position="738"/>
        <end position="771"/>
    </location>
</feature>
<feature type="compositionally biased region" description="Basic and acidic residues" evidence="3">
    <location>
        <begin position="1"/>
        <end position="10"/>
    </location>
</feature>
<feature type="compositionally biased region" description="Acidic residues" evidence="3">
    <location>
        <begin position="326"/>
        <end position="338"/>
    </location>
</feature>
<feature type="compositionally biased region" description="Low complexity" evidence="3">
    <location>
        <begin position="566"/>
        <end position="580"/>
    </location>
</feature>
<gene>
    <name evidence="4" type="ORF">BCR35DRAFT_222682</name>
</gene>
<dbReference type="PANTHER" id="PTHR10648">
    <property type="entry name" value="SERINE/THREONINE-PROTEIN PHOSPHATASE PP2A 65 KDA REGULATORY SUBUNIT"/>
    <property type="match status" value="1"/>
</dbReference>
<dbReference type="SUPFAM" id="SSF48371">
    <property type="entry name" value="ARM repeat"/>
    <property type="match status" value="1"/>
</dbReference>
<sequence length="1479" mass="157052">MRTTPEEQHRVSPPLEASLFSSGAGAVPAFSSPSSSPTTSAASSGFQSGIALGFAPLGHHGSTSSPLRSTPLPAFDHSPHHSPSSPSSTSPHPVSPPLPVVDPCFPDTSFPDLPPASTSSPLASPTSLATSSPIPAPPIDLLPPPSPHRTPISLPPPLVAPAPLPPHLGGPPLHNAAPVRHKPSRSKLAAAAAAAAAGGISGSDHAPKKHSPLASPALNGDGEEDEEEKSLGAGMEEKEEESEETQESAEKQEEQQETVEQALEDAESTEMDLGVSSDATVAPSPPVEEPTPSPSASEHQDDTLAEPLPVTSSAPTPSSPPRSGWDMDDASEDEEEDPTTPTGLAADVDEGFASNSPPSSPTTTRLEAAHAEASGDLALARMSRDRPSSLSTSPTTSALQSISLSPNRSGPPPQLHFAAEPHQPGDTSPFGFGGMDLDHEREREGSGAGMEGEGEESSALGLETLDGVDRDEEGEVIAIDEDSLSALERIFICAKSESVEERARVAHNLADWLTAVDICEAAEYVLPLLGGLATDLEEIVKEVFAPQLDRIMWHFFSQCPLVELDGSSNNSSPAGSPVPSRYVPMPSDNTIAPSPTSAHFISDDSGSTSTPPPTSKTSPSNTEISDVPRISVATFTSLLGALLTDQSSLVAKSTESALVRFLCRLKGKPLPTISPPSSPAPEARKSTAICDPADYLRPSADESTHHHHPYDLTPEACRVLEDEFVTGIVLGLARLDDEERDPEKSMDDVDFSSSSTTRRAPSAVPTEDTPPMTLVLSPEEEQIEDGWLAAGAASSGGPFDSQVGPTAESWGEPMTSFFDDGLDRVNGDSSGDAGVMASSSPMEPVYSSFSPDGHGDEESAIGKMVSMSLIGAIAAADCLETEVLVHQILPEVDRMKAEPMFYVRKEATQALGSLARTLPVEVLETVVLPLHAAFARDTLWHVRRAACLTLPAICKRLSPAALRTQAVALIKAFSSDSSRNVRSGALEVCGELTYLFYGDPLGVPDEILAIFLGQATPSTNGNATSSSFASSHASDNVFAPLQSALDSPPETFFDESTDWSSQSLFASSRDPDRPVMCAFNFPAIALTLGGDKWHLLKSYHLELCRDKAPKVRQSLASSLHEIAKIIGSDRSDECLLEPFSWYIRDQDHIQGAMLENVSTLMRSFGIEAGRHALELLNEAWSDIKTWRRREALAEELGNLSAHFMTNGVAEELLGVLGRAFKDHVAAVREKAGGVIPHLFAATASDAITRNKVCAFLAVFSEDASYRNRMTFTSCSLASVREGVDRDIFETYFLPTLSRLSRDKVVNVQIGVARVIGEACRSDSLYADAAERLPLFDILSTLVHSGERDVVAPVAEFHQADSPPPSPGLDAFDRAGAQSRTSNYGQAMEVDGSSGRLPMAARRGHHHGLGDDEDEEMTDASMAGEGEGDLSLDDLGDDVDFDLGDDCEPIFDRPSPSPMQQIWTKELEGDESSFVEVSHR</sequence>
<feature type="compositionally biased region" description="Low complexity" evidence="3">
    <location>
        <begin position="603"/>
        <end position="620"/>
    </location>
</feature>
<feature type="compositionally biased region" description="Low complexity" evidence="3">
    <location>
        <begin position="81"/>
        <end position="92"/>
    </location>
</feature>